<dbReference type="Gene3D" id="3.40.1580.10">
    <property type="entry name" value="SMI1/KNR4-like"/>
    <property type="match status" value="1"/>
</dbReference>
<proteinExistence type="predicted"/>
<dbReference type="RefSeq" id="WP_268752505.1">
    <property type="nucleotide sequence ID" value="NZ_JAPRFQ010000003.1"/>
</dbReference>
<dbReference type="AlphaFoldDB" id="A0A9X3FQT5"/>
<name>A0A9X3FQT5_9LACT</name>
<dbReference type="Proteomes" id="UP001146670">
    <property type="component" value="Unassembled WGS sequence"/>
</dbReference>
<dbReference type="InterPro" id="IPR037883">
    <property type="entry name" value="Knr4/Smi1-like_sf"/>
</dbReference>
<keyword evidence="2" id="KW-1185">Reference proteome</keyword>
<organism evidence="1 2">
    <name type="scientific">Aerococcus kribbianus</name>
    <dbReference type="NCBI Taxonomy" id="2999064"/>
    <lineage>
        <taxon>Bacteria</taxon>
        <taxon>Bacillati</taxon>
        <taxon>Bacillota</taxon>
        <taxon>Bacilli</taxon>
        <taxon>Lactobacillales</taxon>
        <taxon>Aerococcaceae</taxon>
        <taxon>Aerococcus</taxon>
    </lineage>
</organism>
<protein>
    <submittedName>
        <fullName evidence="1">SMI1/KNR4 family protein</fullName>
    </submittedName>
</protein>
<reference evidence="1" key="1">
    <citation type="submission" date="2022-12" db="EMBL/GenBank/DDBJ databases">
        <title>Description and comparative metabolic analysis of Aerococcus sp. nov., isolated from the feces of a pig.</title>
        <authorList>
            <person name="Chang Y.-H."/>
        </authorList>
    </citation>
    <scope>NUCLEOTIDE SEQUENCE</scope>
    <source>
        <strain evidence="1">YH-aer222</strain>
    </source>
</reference>
<evidence type="ECO:0000313" key="1">
    <source>
        <dbReference type="EMBL" id="MCZ0726174.1"/>
    </source>
</evidence>
<dbReference type="SUPFAM" id="SSF160631">
    <property type="entry name" value="SMI1/KNR4-like"/>
    <property type="match status" value="1"/>
</dbReference>
<dbReference type="Pfam" id="PF14568">
    <property type="entry name" value="SUKH_6"/>
    <property type="match status" value="1"/>
</dbReference>
<evidence type="ECO:0000313" key="2">
    <source>
        <dbReference type="Proteomes" id="UP001146670"/>
    </source>
</evidence>
<gene>
    <name evidence="1" type="ORF">OW157_06315</name>
</gene>
<accession>A0A9X3FQT5</accession>
<comment type="caution">
    <text evidence="1">The sequence shown here is derived from an EMBL/GenBank/DDBJ whole genome shotgun (WGS) entry which is preliminary data.</text>
</comment>
<dbReference type="EMBL" id="JAPRFR010000003">
    <property type="protein sequence ID" value="MCZ0726174.1"/>
    <property type="molecule type" value="Genomic_DNA"/>
</dbReference>
<sequence length="210" mass="24162">MELIALPYQKQFYTYLPASNIYGRITVADLPISFHNLLNQQNGGYCSVSYSPSPRPSRDALNAVNISYIAGMFDQKKPVPGQVPSLFAQDEFFCRDYLAANKLIFFEDQGRCAYLGFDDDHPSQHPWVGYYDHLRQQEFGLADSFDEFLSTLEDRHFHSHQQTPGSYHIGNQLFLKAKSSQDIQNAFSYGLGVNDDYWLNLWRTYLVKTS</sequence>